<sequence length="114" mass="13329">MGFTRENRAEIRDIVRDVLMKLLDVHLDRIADKVMEKIKTSIEENMKQHENPLKKLKNKIDLLEHSNKSRNLIIFRVPESQGEKVEEKIIPMCSDKNIIIKNEGIISCYRVGKS</sequence>
<reference evidence="2 3" key="1">
    <citation type="journal article" date="2021" name="BMC Biol.">
        <title>Horizontally acquired antibacterial genes associated with adaptive radiation of ladybird beetles.</title>
        <authorList>
            <person name="Li H.S."/>
            <person name="Tang X.F."/>
            <person name="Huang Y.H."/>
            <person name="Xu Z.Y."/>
            <person name="Chen M.L."/>
            <person name="Du X.Y."/>
            <person name="Qiu B.Y."/>
            <person name="Chen P.T."/>
            <person name="Zhang W."/>
            <person name="Slipinski A."/>
            <person name="Escalona H.E."/>
            <person name="Waterhouse R.M."/>
            <person name="Zwick A."/>
            <person name="Pang H."/>
        </authorList>
    </citation>
    <scope>NUCLEOTIDE SEQUENCE [LARGE SCALE GENOMIC DNA]</scope>
    <source>
        <strain evidence="2">SYSU2018</strain>
    </source>
</reference>
<proteinExistence type="predicted"/>
<evidence type="ECO:0000313" key="3">
    <source>
        <dbReference type="Proteomes" id="UP001516400"/>
    </source>
</evidence>
<feature type="coiled-coil region" evidence="1">
    <location>
        <begin position="39"/>
        <end position="66"/>
    </location>
</feature>
<dbReference type="AlphaFoldDB" id="A0ABD2P7Z6"/>
<name>A0ABD2P7Z6_9CUCU</name>
<evidence type="ECO:0000256" key="1">
    <source>
        <dbReference type="SAM" id="Coils"/>
    </source>
</evidence>
<organism evidence="2 3">
    <name type="scientific">Cryptolaemus montrouzieri</name>
    <dbReference type="NCBI Taxonomy" id="559131"/>
    <lineage>
        <taxon>Eukaryota</taxon>
        <taxon>Metazoa</taxon>
        <taxon>Ecdysozoa</taxon>
        <taxon>Arthropoda</taxon>
        <taxon>Hexapoda</taxon>
        <taxon>Insecta</taxon>
        <taxon>Pterygota</taxon>
        <taxon>Neoptera</taxon>
        <taxon>Endopterygota</taxon>
        <taxon>Coleoptera</taxon>
        <taxon>Polyphaga</taxon>
        <taxon>Cucujiformia</taxon>
        <taxon>Coccinelloidea</taxon>
        <taxon>Coccinellidae</taxon>
        <taxon>Scymninae</taxon>
        <taxon>Scymnini</taxon>
        <taxon>Cryptolaemus</taxon>
    </lineage>
</organism>
<evidence type="ECO:0000313" key="2">
    <source>
        <dbReference type="EMBL" id="KAL3286610.1"/>
    </source>
</evidence>
<protein>
    <submittedName>
        <fullName evidence="2">Uncharacterized protein</fullName>
    </submittedName>
</protein>
<keyword evidence="1" id="KW-0175">Coiled coil</keyword>
<dbReference type="EMBL" id="JABFTP020000185">
    <property type="protein sequence ID" value="KAL3286610.1"/>
    <property type="molecule type" value="Genomic_DNA"/>
</dbReference>
<comment type="caution">
    <text evidence="2">The sequence shown here is derived from an EMBL/GenBank/DDBJ whole genome shotgun (WGS) entry which is preliminary data.</text>
</comment>
<keyword evidence="3" id="KW-1185">Reference proteome</keyword>
<accession>A0ABD2P7Z6</accession>
<gene>
    <name evidence="2" type="ORF">HHI36_001110</name>
</gene>
<dbReference type="Proteomes" id="UP001516400">
    <property type="component" value="Unassembled WGS sequence"/>
</dbReference>